<proteinExistence type="predicted"/>
<reference evidence="2 3" key="1">
    <citation type="submission" date="2024-07" db="EMBL/GenBank/DDBJ databases">
        <title>Section-level genome sequencing and comparative genomics of Aspergillus sections Usti and Cavernicolus.</title>
        <authorList>
            <consortium name="Lawrence Berkeley National Laboratory"/>
            <person name="Nybo J.L."/>
            <person name="Vesth T.C."/>
            <person name="Theobald S."/>
            <person name="Frisvad J.C."/>
            <person name="Larsen T.O."/>
            <person name="Kjaerboelling I."/>
            <person name="Rothschild-Mancinelli K."/>
            <person name="Lyhne E.K."/>
            <person name="Kogle M.E."/>
            <person name="Barry K."/>
            <person name="Clum A."/>
            <person name="Na H."/>
            <person name="Ledsgaard L."/>
            <person name="Lin J."/>
            <person name="Lipzen A."/>
            <person name="Kuo A."/>
            <person name="Riley R."/>
            <person name="Mondo S."/>
            <person name="Labutti K."/>
            <person name="Haridas S."/>
            <person name="Pangalinan J."/>
            <person name="Salamov A.A."/>
            <person name="Simmons B.A."/>
            <person name="Magnuson J.K."/>
            <person name="Chen J."/>
            <person name="Drula E."/>
            <person name="Henrissat B."/>
            <person name="Wiebenga A."/>
            <person name="Lubbers R.J."/>
            <person name="Gomes A.C."/>
            <person name="Macurrencykelacurrency M.R."/>
            <person name="Stajich J."/>
            <person name="Grigoriev I.V."/>
            <person name="Mortensen U.H."/>
            <person name="De Vries R.P."/>
            <person name="Baker S.E."/>
            <person name="Andersen M.R."/>
        </authorList>
    </citation>
    <scope>NUCLEOTIDE SEQUENCE [LARGE SCALE GENOMIC DNA]</scope>
    <source>
        <strain evidence="2 3">CBS 449.75</strain>
    </source>
</reference>
<dbReference type="Proteomes" id="UP001610432">
    <property type="component" value="Unassembled WGS sequence"/>
</dbReference>
<keyword evidence="1" id="KW-0812">Transmembrane</keyword>
<comment type="caution">
    <text evidence="2">The sequence shown here is derived from an EMBL/GenBank/DDBJ whole genome shotgun (WGS) entry which is preliminary data.</text>
</comment>
<feature type="transmembrane region" description="Helical" evidence="1">
    <location>
        <begin position="16"/>
        <end position="38"/>
    </location>
</feature>
<evidence type="ECO:0000313" key="2">
    <source>
        <dbReference type="EMBL" id="KAL2867468.1"/>
    </source>
</evidence>
<evidence type="ECO:0000313" key="3">
    <source>
        <dbReference type="Proteomes" id="UP001610432"/>
    </source>
</evidence>
<dbReference type="GeneID" id="98144094"/>
<evidence type="ECO:0000256" key="1">
    <source>
        <dbReference type="SAM" id="Phobius"/>
    </source>
</evidence>
<organism evidence="2 3">
    <name type="scientific">Aspergillus lucknowensis</name>
    <dbReference type="NCBI Taxonomy" id="176173"/>
    <lineage>
        <taxon>Eukaryota</taxon>
        <taxon>Fungi</taxon>
        <taxon>Dikarya</taxon>
        <taxon>Ascomycota</taxon>
        <taxon>Pezizomycotina</taxon>
        <taxon>Eurotiomycetes</taxon>
        <taxon>Eurotiomycetidae</taxon>
        <taxon>Eurotiales</taxon>
        <taxon>Aspergillaceae</taxon>
        <taxon>Aspergillus</taxon>
        <taxon>Aspergillus subgen. Nidulantes</taxon>
    </lineage>
</organism>
<feature type="transmembrane region" description="Helical" evidence="1">
    <location>
        <begin position="132"/>
        <end position="151"/>
    </location>
</feature>
<keyword evidence="3" id="KW-1185">Reference proteome</keyword>
<accession>A0ABR4LSE9</accession>
<dbReference type="RefSeq" id="XP_070886447.1">
    <property type="nucleotide sequence ID" value="XM_071029022.1"/>
</dbReference>
<feature type="transmembrane region" description="Helical" evidence="1">
    <location>
        <begin position="270"/>
        <end position="293"/>
    </location>
</feature>
<gene>
    <name evidence="2" type="ORF">BJX67DRAFT_352436</name>
</gene>
<name>A0ABR4LSE9_9EURO</name>
<sequence>MSIEMAEPPPVNYRSLFIFFGYLSLVAYFILQCCHTIYLRYRARQRENSWSSPRRQAQFFLFVLLAALSIGTTWYYMINLFLYSYRTWAASTEGQTYSAADVPLAVRMGLWLNKTYIFQEAWETVSATPTRFWWSGQIFGWTIGWSLFLAVGGRRYRIPSVWVYMLLGQAVSVSFAANLFFVAITVSRQPNERDVAFAWHPPLLYELVPVAVSLLITVAVPVFAYDKGFMLVLMSPHFLVFIPCLLGPGRSSSAPSQSQAHRNTWRYVTFMQWVAAASVVLQAYLTVLMIQYIGPDVPYAKVVQELLDTLYAHPACSSVSWDVIMCGVSALFWGLVHGFDPSQMVGGR</sequence>
<keyword evidence="1" id="KW-0472">Membrane</keyword>
<keyword evidence="1" id="KW-1133">Transmembrane helix</keyword>
<dbReference type="EMBL" id="JBFXLQ010000018">
    <property type="protein sequence ID" value="KAL2867468.1"/>
    <property type="molecule type" value="Genomic_DNA"/>
</dbReference>
<feature type="transmembrane region" description="Helical" evidence="1">
    <location>
        <begin position="163"/>
        <end position="184"/>
    </location>
</feature>
<feature type="transmembrane region" description="Helical" evidence="1">
    <location>
        <begin position="204"/>
        <end position="224"/>
    </location>
</feature>
<protein>
    <submittedName>
        <fullName evidence="2">Uncharacterized protein</fullName>
    </submittedName>
</protein>
<feature type="transmembrane region" description="Helical" evidence="1">
    <location>
        <begin position="59"/>
        <end position="78"/>
    </location>
</feature>